<dbReference type="Gramene" id="KOM37224">
    <property type="protein sequence ID" value="KOM37224"/>
    <property type="gene ID" value="LR48_Vigan03g060500"/>
</dbReference>
<reference evidence="2" key="1">
    <citation type="journal article" date="2015" name="Proc. Natl. Acad. Sci. U.S.A.">
        <title>Genome sequencing of adzuki bean (Vigna angularis) provides insight into high starch and low fat accumulation and domestication.</title>
        <authorList>
            <person name="Yang K."/>
            <person name="Tian Z."/>
            <person name="Chen C."/>
            <person name="Luo L."/>
            <person name="Zhao B."/>
            <person name="Wang Z."/>
            <person name="Yu L."/>
            <person name="Li Y."/>
            <person name="Sun Y."/>
            <person name="Li W."/>
            <person name="Chen Y."/>
            <person name="Li Y."/>
            <person name="Zhang Y."/>
            <person name="Ai D."/>
            <person name="Zhao J."/>
            <person name="Shang C."/>
            <person name="Ma Y."/>
            <person name="Wu B."/>
            <person name="Wang M."/>
            <person name="Gao L."/>
            <person name="Sun D."/>
            <person name="Zhang P."/>
            <person name="Guo F."/>
            <person name="Wang W."/>
            <person name="Li Y."/>
            <person name="Wang J."/>
            <person name="Varshney R.K."/>
            <person name="Wang J."/>
            <person name="Ling H.Q."/>
            <person name="Wan P."/>
        </authorList>
    </citation>
    <scope>NUCLEOTIDE SEQUENCE</scope>
    <source>
        <strain evidence="2">cv. Jingnong 6</strain>
    </source>
</reference>
<organism evidence="1 2">
    <name type="scientific">Phaseolus angularis</name>
    <name type="common">Azuki bean</name>
    <name type="synonym">Vigna angularis</name>
    <dbReference type="NCBI Taxonomy" id="3914"/>
    <lineage>
        <taxon>Eukaryota</taxon>
        <taxon>Viridiplantae</taxon>
        <taxon>Streptophyta</taxon>
        <taxon>Embryophyta</taxon>
        <taxon>Tracheophyta</taxon>
        <taxon>Spermatophyta</taxon>
        <taxon>Magnoliopsida</taxon>
        <taxon>eudicotyledons</taxon>
        <taxon>Gunneridae</taxon>
        <taxon>Pentapetalae</taxon>
        <taxon>rosids</taxon>
        <taxon>fabids</taxon>
        <taxon>Fabales</taxon>
        <taxon>Fabaceae</taxon>
        <taxon>Papilionoideae</taxon>
        <taxon>50 kb inversion clade</taxon>
        <taxon>NPAAA clade</taxon>
        <taxon>indigoferoid/millettioid clade</taxon>
        <taxon>Phaseoleae</taxon>
        <taxon>Vigna</taxon>
    </lineage>
</organism>
<name>A0A0L9U490_PHAAN</name>
<dbReference type="EMBL" id="CM003373">
    <property type="protein sequence ID" value="KOM37224.1"/>
    <property type="molecule type" value="Genomic_DNA"/>
</dbReference>
<evidence type="ECO:0000313" key="2">
    <source>
        <dbReference type="Proteomes" id="UP000053144"/>
    </source>
</evidence>
<dbReference type="AlphaFoldDB" id="A0A0L9U490"/>
<sequence length="183" mass="20681">MHYRPLGHVTDLSVGVSLTGPHRPAWRTRRERILQPGLEDERARFALPSVSSPQQRGAPQKNVNFHRSSLCTRLHQPNNSVSTVRPRILTRSVKTIRLRDLVSPTIRLPRLARPVVRPQLLWVSIRSNAFGLQGPHPSGLLGFRRSQMFSLGSPSASRPNEIYRLALDHLDTQHSALRHQVLG</sequence>
<evidence type="ECO:0000313" key="1">
    <source>
        <dbReference type="EMBL" id="KOM37224.1"/>
    </source>
</evidence>
<accession>A0A0L9U490</accession>
<dbReference type="Proteomes" id="UP000053144">
    <property type="component" value="Chromosome 3"/>
</dbReference>
<gene>
    <name evidence="1" type="ORF">LR48_Vigan03g060500</name>
</gene>
<proteinExistence type="predicted"/>
<protein>
    <submittedName>
        <fullName evidence="1">Uncharacterized protein</fullName>
    </submittedName>
</protein>